<comment type="caution">
    <text evidence="1">The sequence shown here is derived from an EMBL/GenBank/DDBJ whole genome shotgun (WGS) entry which is preliminary data.</text>
</comment>
<dbReference type="Proteomes" id="UP000048984">
    <property type="component" value="Unassembled WGS sequence"/>
</dbReference>
<organism evidence="1 2">
    <name type="scientific">Prosthecodimorpha hirschii</name>
    <dbReference type="NCBI Taxonomy" id="665126"/>
    <lineage>
        <taxon>Bacteria</taxon>
        <taxon>Pseudomonadati</taxon>
        <taxon>Pseudomonadota</taxon>
        <taxon>Alphaproteobacteria</taxon>
        <taxon>Hyphomicrobiales</taxon>
        <taxon>Ancalomicrobiaceae</taxon>
        <taxon>Prosthecodimorpha</taxon>
    </lineage>
</organism>
<reference evidence="1 2" key="2">
    <citation type="submission" date="2015-10" db="EMBL/GenBank/DDBJ databases">
        <title>Draft Genome Sequence of Prosthecomicrobium hirschii ATCC 27832.</title>
        <authorList>
            <person name="Daniel J."/>
            <person name="Givan S.A."/>
            <person name="Brun Y.V."/>
            <person name="Brown P.J."/>
        </authorList>
    </citation>
    <scope>NUCLEOTIDE SEQUENCE [LARGE SCALE GENOMIC DNA]</scope>
    <source>
        <strain evidence="1 2">16</strain>
    </source>
</reference>
<dbReference type="EMBL" id="LJYW01000001">
    <property type="protein sequence ID" value="KPL52123.1"/>
    <property type="molecule type" value="Genomic_DNA"/>
</dbReference>
<reference evidence="1 2" key="1">
    <citation type="submission" date="2015-09" db="EMBL/GenBank/DDBJ databases">
        <authorList>
            <person name="Jackson K.R."/>
            <person name="Lunt B.L."/>
            <person name="Fisher J.N.B."/>
            <person name="Gardner A.V."/>
            <person name="Bailey M.E."/>
            <person name="Deus L.M."/>
            <person name="Earl A.S."/>
            <person name="Gibby P.D."/>
            <person name="Hartmann K.A."/>
            <person name="Liu J.E."/>
            <person name="Manci A.M."/>
            <person name="Nielsen D.A."/>
            <person name="Solomon M.B."/>
            <person name="Breakwell D.P."/>
            <person name="Burnett S.H."/>
            <person name="Grose J.H."/>
        </authorList>
    </citation>
    <scope>NUCLEOTIDE SEQUENCE [LARGE SCALE GENOMIC DNA]</scope>
    <source>
        <strain evidence="1 2">16</strain>
    </source>
</reference>
<keyword evidence="2" id="KW-1185">Reference proteome</keyword>
<evidence type="ECO:0000313" key="1">
    <source>
        <dbReference type="EMBL" id="KPL52123.1"/>
    </source>
</evidence>
<gene>
    <name evidence="1" type="ORF">ABB55_07695</name>
</gene>
<sequence>MTAAAPDIKALGPAIRFADAILRPIGRMDVDALAIAPLPGSDIRALSSHPAFAAPINRAVRERLRLTGNPVSRATVDRLMTQPKSRLALLFATERAIEVDRASMILAATVLHKRIAGMLLKSDRIAAQKALGSDAFAVAVHEAPFMHASLAELDRLPAESDILTTPPDAAQGRVDAVNRFGLHVALNYVEAVEPEILPFVLARLHADAAPAGRRDAVAALQPGHVDHIVKLMRRRLPSWSAIIG</sequence>
<dbReference type="RefSeq" id="WP_054358286.1">
    <property type="nucleotide sequence ID" value="NZ_LJYW01000001.1"/>
</dbReference>
<accession>A0A0P6VP02</accession>
<dbReference type="AlphaFoldDB" id="A0A0P6VP02"/>
<dbReference type="STRING" id="665126.ABB55_07695"/>
<evidence type="ECO:0000313" key="2">
    <source>
        <dbReference type="Proteomes" id="UP000048984"/>
    </source>
</evidence>
<proteinExistence type="predicted"/>
<name>A0A0P6VP02_9HYPH</name>
<protein>
    <submittedName>
        <fullName evidence="1">Uncharacterized protein</fullName>
    </submittedName>
</protein>